<dbReference type="Gene3D" id="3.20.20.80">
    <property type="entry name" value="Glycosidases"/>
    <property type="match status" value="1"/>
</dbReference>
<evidence type="ECO:0000313" key="4">
    <source>
        <dbReference type="EMBL" id="GIH79282.1"/>
    </source>
</evidence>
<dbReference type="GO" id="GO:0016798">
    <property type="term" value="F:hydrolase activity, acting on glycosyl bonds"/>
    <property type="evidence" value="ECO:0007669"/>
    <property type="project" value="UniProtKB-KW"/>
</dbReference>
<dbReference type="GO" id="GO:0005975">
    <property type="term" value="P:carbohydrate metabolic process"/>
    <property type="evidence" value="ECO:0007669"/>
    <property type="project" value="InterPro"/>
</dbReference>
<dbReference type="Proteomes" id="UP000616724">
    <property type="component" value="Unassembled WGS sequence"/>
</dbReference>
<gene>
    <name evidence="4" type="ORF">Plo01_57110</name>
</gene>
<dbReference type="InterPro" id="IPR017853">
    <property type="entry name" value="GH"/>
</dbReference>
<dbReference type="SUPFAM" id="SSF51445">
    <property type="entry name" value="(Trans)glycosidases"/>
    <property type="match status" value="1"/>
</dbReference>
<name>A0A8J3RP84_9ACTN</name>
<feature type="domain" description="Glycosyl hydrolase family 13 catalytic" evidence="3">
    <location>
        <begin position="12"/>
        <end position="351"/>
    </location>
</feature>
<evidence type="ECO:0000259" key="3">
    <source>
        <dbReference type="SMART" id="SM00642"/>
    </source>
</evidence>
<proteinExistence type="predicted"/>
<accession>A0A8J3RP84</accession>
<keyword evidence="5" id="KW-1185">Reference proteome</keyword>
<dbReference type="PANTHER" id="PTHR10357">
    <property type="entry name" value="ALPHA-AMYLASE FAMILY MEMBER"/>
    <property type="match status" value="1"/>
</dbReference>
<dbReference type="PANTHER" id="PTHR10357:SF210">
    <property type="entry name" value="MALTODEXTRIN GLUCOSIDASE"/>
    <property type="match status" value="1"/>
</dbReference>
<dbReference type="RefSeq" id="WP_203893750.1">
    <property type="nucleotide sequence ID" value="NZ_BOOH01000047.1"/>
</dbReference>
<evidence type="ECO:0000256" key="1">
    <source>
        <dbReference type="ARBA" id="ARBA00022801"/>
    </source>
</evidence>
<dbReference type="SMART" id="SM00642">
    <property type="entry name" value="Aamy"/>
    <property type="match status" value="1"/>
</dbReference>
<protein>
    <submittedName>
        <fullName evidence="4">Alpha-amylase</fullName>
    </submittedName>
</protein>
<dbReference type="AlphaFoldDB" id="A0A8J3RP84"/>
<reference evidence="4 5" key="1">
    <citation type="submission" date="2021-01" db="EMBL/GenBank/DDBJ databases">
        <title>Whole genome shotgun sequence of Planobispora longispora NBRC 13918.</title>
        <authorList>
            <person name="Komaki H."/>
            <person name="Tamura T."/>
        </authorList>
    </citation>
    <scope>NUCLEOTIDE SEQUENCE [LARGE SCALE GENOMIC DNA]</scope>
    <source>
        <strain evidence="4 5">NBRC 13918</strain>
    </source>
</reference>
<dbReference type="InterPro" id="IPR006047">
    <property type="entry name" value="GH13_cat_dom"/>
</dbReference>
<sequence>MASWADHAIWWHVYPLGFTGAEPAALPAAEPVRHRLRHLENWLDYAVELGCSGLQLGPIFDSETHGYDTVDHFRVDPRLGDDADFDRLVAAARDRGLRVLLDGVFNHVARGFPVFEQAGADPRAAAWFRRSPGGADYDTFEGHHHLVALDHGEPAVLDHVVRVMDHWLGRGASGWRLDAAYAVPPDFWRRALERVRPRHPDAWFAGEVLHGDYAAYVGESGLDSVTQYELWKAIWSSLNDGNFYELAWALERHNGFLKTFAPLTFTGNHDVTRLASRLADARHLGHALAVLFTVGGVPSVYSGDEQGFHGVKEERAGGDDAVRPAFPATPDGLSPAGRPVHRLHRRLIGLRRRHPWLVRARTAVPYLDNRAVALVSADPDRPGRELLTLLNVDDEPRRFPVGTEGLAVLESSWEAPGDPCLVPAHGWAVLGGR</sequence>
<organism evidence="4 5">
    <name type="scientific">Planobispora longispora</name>
    <dbReference type="NCBI Taxonomy" id="28887"/>
    <lineage>
        <taxon>Bacteria</taxon>
        <taxon>Bacillati</taxon>
        <taxon>Actinomycetota</taxon>
        <taxon>Actinomycetes</taxon>
        <taxon>Streptosporangiales</taxon>
        <taxon>Streptosporangiaceae</taxon>
        <taxon>Planobispora</taxon>
    </lineage>
</organism>
<dbReference type="CDD" id="cd11354">
    <property type="entry name" value="AmyAc_bac_CMD_like"/>
    <property type="match status" value="1"/>
</dbReference>
<evidence type="ECO:0000313" key="5">
    <source>
        <dbReference type="Proteomes" id="UP000616724"/>
    </source>
</evidence>
<keyword evidence="2" id="KW-0326">Glycosidase</keyword>
<evidence type="ECO:0000256" key="2">
    <source>
        <dbReference type="ARBA" id="ARBA00023295"/>
    </source>
</evidence>
<comment type="caution">
    <text evidence="4">The sequence shown here is derived from an EMBL/GenBank/DDBJ whole genome shotgun (WGS) entry which is preliminary data.</text>
</comment>
<keyword evidence="1" id="KW-0378">Hydrolase</keyword>
<dbReference type="Pfam" id="PF00128">
    <property type="entry name" value="Alpha-amylase"/>
    <property type="match status" value="1"/>
</dbReference>
<dbReference type="EMBL" id="BOOH01000047">
    <property type="protein sequence ID" value="GIH79282.1"/>
    <property type="molecule type" value="Genomic_DNA"/>
</dbReference>